<gene>
    <name evidence="2" type="ORF">C8A04DRAFT_28075</name>
</gene>
<dbReference type="GeneID" id="87817123"/>
<feature type="region of interest" description="Disordered" evidence="1">
    <location>
        <begin position="271"/>
        <end position="292"/>
    </location>
</feature>
<dbReference type="RefSeq" id="XP_062637544.1">
    <property type="nucleotide sequence ID" value="XM_062780510.1"/>
</dbReference>
<dbReference type="PANTHER" id="PTHR35391:SF5">
    <property type="entry name" value="DUF6590 DOMAIN-CONTAINING PROTEIN"/>
    <property type="match status" value="1"/>
</dbReference>
<sequence>MSLKIENWQHSVSAPADEESAEPSSSKADGFTLRLSRAASELFETILRCAEKQTSKPIFRALQRQHGFFLLWCDGYGALAGDLDEVLAESRRLRNSTHRLLVSLCQTLADKLVGVLLAGLEDAAQRGLIDKSAQVRAVVETTTFAIPYSDSSESDTDSSDFNTDSESVCSSPAGEISVDEIIEDIETDIQCLVDLGPRYKEPIRDKVIVEEAARPKLVTTWDPAELLTSRIRHRYPRVDPKLAHSLGQANWDRAQRLYAEKERNLREAQKLREAQNLDEPQNLGEPQSLGEVEQPAAPIPESFSMPPGTIVASDFHDSGLGTSMATPSSYAETVMSYHGTNGGSIKIPPVPPEAMQGNPFTCDICGRKFRLPGANWKSFWK</sequence>
<dbReference type="EMBL" id="MU853579">
    <property type="protein sequence ID" value="KAK4144173.1"/>
    <property type="molecule type" value="Genomic_DNA"/>
</dbReference>
<accession>A0AAN6ZN92</accession>
<reference evidence="2" key="1">
    <citation type="journal article" date="2023" name="Mol. Phylogenet. Evol.">
        <title>Genome-scale phylogeny and comparative genomics of the fungal order Sordariales.</title>
        <authorList>
            <person name="Hensen N."/>
            <person name="Bonometti L."/>
            <person name="Westerberg I."/>
            <person name="Brannstrom I.O."/>
            <person name="Guillou S."/>
            <person name="Cros-Aarteil S."/>
            <person name="Calhoun S."/>
            <person name="Haridas S."/>
            <person name="Kuo A."/>
            <person name="Mondo S."/>
            <person name="Pangilinan J."/>
            <person name="Riley R."/>
            <person name="LaButti K."/>
            <person name="Andreopoulos B."/>
            <person name="Lipzen A."/>
            <person name="Chen C."/>
            <person name="Yan M."/>
            <person name="Daum C."/>
            <person name="Ng V."/>
            <person name="Clum A."/>
            <person name="Steindorff A."/>
            <person name="Ohm R.A."/>
            <person name="Martin F."/>
            <person name="Silar P."/>
            <person name="Natvig D.O."/>
            <person name="Lalanne C."/>
            <person name="Gautier V."/>
            <person name="Ament-Velasquez S.L."/>
            <person name="Kruys A."/>
            <person name="Hutchinson M.I."/>
            <person name="Powell A.J."/>
            <person name="Barry K."/>
            <person name="Miller A.N."/>
            <person name="Grigoriev I.V."/>
            <person name="Debuchy R."/>
            <person name="Gladieux P."/>
            <person name="Hiltunen Thoren M."/>
            <person name="Johannesson H."/>
        </authorList>
    </citation>
    <scope>NUCLEOTIDE SEQUENCE</scope>
    <source>
        <strain evidence="2">CBS 141.50</strain>
    </source>
</reference>
<reference evidence="2" key="2">
    <citation type="submission" date="2023-05" db="EMBL/GenBank/DDBJ databases">
        <authorList>
            <consortium name="Lawrence Berkeley National Laboratory"/>
            <person name="Steindorff A."/>
            <person name="Hensen N."/>
            <person name="Bonometti L."/>
            <person name="Westerberg I."/>
            <person name="Brannstrom I.O."/>
            <person name="Guillou S."/>
            <person name="Cros-Aarteil S."/>
            <person name="Calhoun S."/>
            <person name="Haridas S."/>
            <person name="Kuo A."/>
            <person name="Mondo S."/>
            <person name="Pangilinan J."/>
            <person name="Riley R."/>
            <person name="Labutti K."/>
            <person name="Andreopoulos B."/>
            <person name="Lipzen A."/>
            <person name="Chen C."/>
            <person name="Yanf M."/>
            <person name="Daum C."/>
            <person name="Ng V."/>
            <person name="Clum A."/>
            <person name="Ohm R."/>
            <person name="Martin F."/>
            <person name="Silar P."/>
            <person name="Natvig D."/>
            <person name="Lalanne C."/>
            <person name="Gautier V."/>
            <person name="Ament-Velasquez S.L."/>
            <person name="Kruys A."/>
            <person name="Hutchinson M.I."/>
            <person name="Powell A.J."/>
            <person name="Barry K."/>
            <person name="Miller A.N."/>
            <person name="Grigoriev I.V."/>
            <person name="Debuchy R."/>
            <person name="Gladieux P."/>
            <person name="Thoren M.H."/>
            <person name="Johannesson H."/>
        </authorList>
    </citation>
    <scope>NUCLEOTIDE SEQUENCE</scope>
    <source>
        <strain evidence="2">CBS 141.50</strain>
    </source>
</reference>
<dbReference type="PANTHER" id="PTHR35391">
    <property type="entry name" value="C2H2-TYPE DOMAIN-CONTAINING PROTEIN-RELATED"/>
    <property type="match status" value="1"/>
</dbReference>
<name>A0AAN6ZN92_9PEZI</name>
<feature type="region of interest" description="Disordered" evidence="1">
    <location>
        <begin position="149"/>
        <end position="171"/>
    </location>
</feature>
<dbReference type="Proteomes" id="UP001302676">
    <property type="component" value="Unassembled WGS sequence"/>
</dbReference>
<organism evidence="2 3">
    <name type="scientific">Dichotomopilus funicola</name>
    <dbReference type="NCBI Taxonomy" id="1934379"/>
    <lineage>
        <taxon>Eukaryota</taxon>
        <taxon>Fungi</taxon>
        <taxon>Dikarya</taxon>
        <taxon>Ascomycota</taxon>
        <taxon>Pezizomycotina</taxon>
        <taxon>Sordariomycetes</taxon>
        <taxon>Sordariomycetidae</taxon>
        <taxon>Sordariales</taxon>
        <taxon>Chaetomiaceae</taxon>
        <taxon>Dichotomopilus</taxon>
    </lineage>
</organism>
<comment type="caution">
    <text evidence="2">The sequence shown here is derived from an EMBL/GenBank/DDBJ whole genome shotgun (WGS) entry which is preliminary data.</text>
</comment>
<evidence type="ECO:0000313" key="3">
    <source>
        <dbReference type="Proteomes" id="UP001302676"/>
    </source>
</evidence>
<keyword evidence="3" id="KW-1185">Reference proteome</keyword>
<evidence type="ECO:0000313" key="2">
    <source>
        <dbReference type="EMBL" id="KAK4144173.1"/>
    </source>
</evidence>
<evidence type="ECO:0000256" key="1">
    <source>
        <dbReference type="SAM" id="MobiDB-lite"/>
    </source>
</evidence>
<dbReference type="AlphaFoldDB" id="A0AAN6ZN92"/>
<feature type="region of interest" description="Disordered" evidence="1">
    <location>
        <begin position="1"/>
        <end position="28"/>
    </location>
</feature>
<protein>
    <submittedName>
        <fullName evidence="2">Uncharacterized protein</fullName>
    </submittedName>
</protein>
<proteinExistence type="predicted"/>